<dbReference type="Pfam" id="PF06985">
    <property type="entry name" value="HET"/>
    <property type="match status" value="1"/>
</dbReference>
<dbReference type="PANTHER" id="PTHR33112:SF16">
    <property type="entry name" value="HETEROKARYON INCOMPATIBILITY DOMAIN-CONTAINING PROTEIN"/>
    <property type="match status" value="1"/>
</dbReference>
<dbReference type="AlphaFoldDB" id="A0A4Y8CE70"/>
<comment type="caution">
    <text evidence="2">The sequence shown here is derived from an EMBL/GenBank/DDBJ whole genome shotgun (WGS) entry which is preliminary data.</text>
</comment>
<feature type="domain" description="Heterokaryon incompatibility" evidence="1">
    <location>
        <begin position="229"/>
        <end position="384"/>
    </location>
</feature>
<dbReference type="Proteomes" id="UP000297299">
    <property type="component" value="Unassembled WGS sequence"/>
</dbReference>
<accession>A0A4Y8CE70</accession>
<name>A0A4Y8CE70_9HELO</name>
<evidence type="ECO:0000259" key="1">
    <source>
        <dbReference type="Pfam" id="PF06985"/>
    </source>
</evidence>
<organism evidence="2 3">
    <name type="scientific">Botryotinia calthae</name>
    <dbReference type="NCBI Taxonomy" id="38488"/>
    <lineage>
        <taxon>Eukaryota</taxon>
        <taxon>Fungi</taxon>
        <taxon>Dikarya</taxon>
        <taxon>Ascomycota</taxon>
        <taxon>Pezizomycotina</taxon>
        <taxon>Leotiomycetes</taxon>
        <taxon>Helotiales</taxon>
        <taxon>Sclerotiniaceae</taxon>
        <taxon>Botryotinia</taxon>
    </lineage>
</organism>
<proteinExistence type="predicted"/>
<dbReference type="PANTHER" id="PTHR33112">
    <property type="entry name" value="DOMAIN PROTEIN, PUTATIVE-RELATED"/>
    <property type="match status" value="1"/>
</dbReference>
<dbReference type="EMBL" id="PHWZ01001008">
    <property type="protein sequence ID" value="TEY28612.1"/>
    <property type="molecule type" value="Genomic_DNA"/>
</dbReference>
<evidence type="ECO:0000313" key="3">
    <source>
        <dbReference type="Proteomes" id="UP000297299"/>
    </source>
</evidence>
<gene>
    <name evidence="2" type="ORF">BOTCAL_1012g00020</name>
</gene>
<evidence type="ECO:0000313" key="2">
    <source>
        <dbReference type="EMBL" id="TEY28612.1"/>
    </source>
</evidence>
<dbReference type="OrthoDB" id="3540829at2759"/>
<dbReference type="InterPro" id="IPR010730">
    <property type="entry name" value="HET"/>
</dbReference>
<keyword evidence="3" id="KW-1185">Reference proteome</keyword>
<sequence>MDSRGQKYSRNDETTANVENGSLCKTCAQSLKLNDSRAEGHHVVSLRRDKARKSFPTKNISWYIVGDARRERRLVTLPLLPELSDGCRSCCKVKAEFYKAYGSFDSWQLPKKQASFQVQYMWSSKPDPFNYGSRLGYSLERLQLALTFLALLLYIRESSSLLRYHHQIHAEHCYTLKRCDWKKKKQLYGKEIHYGGGLDIGSKDNNDSFIKLVETKTFNLSEYTTQVRYICLSYCWGTDGKLLRTTKENIEQHKGQISIDFDMPLVFCDAISVTRKLGVRYLWIDTLCIIQDGDNGQNWAEQSTMMGDIFAHAWMTIAAAVPYSCHENLFHPRHNNSIEVGFTSSKNPNTSGYLTIILVPGGSSSSNNDIQDSRWNSRGWVWQEQHLFQRLLVFCKYMLQLRCHRREFTEDDECHRDANSLDTAFLINGLESWNLIVAEYSKRHLTNPGEKLTAISGFFKLLIKRNKDMGKLVTYLADV</sequence>
<protein>
    <recommendedName>
        <fullName evidence="1">Heterokaryon incompatibility domain-containing protein</fullName>
    </recommendedName>
</protein>
<dbReference type="STRING" id="38488.A0A4Y8CE70"/>
<reference evidence="2 3" key="1">
    <citation type="submission" date="2017-11" db="EMBL/GenBank/DDBJ databases">
        <title>Comparative genomics of Botrytis spp.</title>
        <authorList>
            <person name="Valero-Jimenez C.A."/>
            <person name="Tapia P."/>
            <person name="Veloso J."/>
            <person name="Silva-Moreno E."/>
            <person name="Staats M."/>
            <person name="Valdes J.H."/>
            <person name="Van Kan J.A.L."/>
        </authorList>
    </citation>
    <scope>NUCLEOTIDE SEQUENCE [LARGE SCALE GENOMIC DNA]</scope>
    <source>
        <strain evidence="2 3">MUCL2830</strain>
    </source>
</reference>